<name>A0A4Q9H517_9BURK</name>
<evidence type="ECO:0000313" key="6">
    <source>
        <dbReference type="EMBL" id="TBO31489.1"/>
    </source>
</evidence>
<comment type="caution">
    <text evidence="6">The sequence shown here is derived from an EMBL/GenBank/DDBJ whole genome shotgun (WGS) entry which is preliminary data.</text>
</comment>
<reference evidence="6 7" key="1">
    <citation type="submission" date="2019-02" db="EMBL/GenBank/DDBJ databases">
        <title>Aquabacterium sp. strain KMB7.</title>
        <authorList>
            <person name="Chen W.-M."/>
        </authorList>
    </citation>
    <scope>NUCLEOTIDE SEQUENCE [LARGE SCALE GENOMIC DNA]</scope>
    <source>
        <strain evidence="6 7">KMB7</strain>
    </source>
</reference>
<dbReference type="PANTHER" id="PTHR32303:SF10">
    <property type="entry name" value="OUTER MEMBRANE PROTEIN ASSEMBLY FACTOR BAMB"/>
    <property type="match status" value="1"/>
</dbReference>
<feature type="chain" id="PRO_5020262843" description="Pyrrolo-quinoline quinone repeat domain-containing protein" evidence="4">
    <location>
        <begin position="45"/>
        <end position="577"/>
    </location>
</feature>
<keyword evidence="7" id="KW-1185">Reference proteome</keyword>
<organism evidence="6 7">
    <name type="scientific">Aquabacterium lacunae</name>
    <dbReference type="NCBI Taxonomy" id="2528630"/>
    <lineage>
        <taxon>Bacteria</taxon>
        <taxon>Pseudomonadati</taxon>
        <taxon>Pseudomonadota</taxon>
        <taxon>Betaproteobacteria</taxon>
        <taxon>Burkholderiales</taxon>
        <taxon>Aquabacterium</taxon>
    </lineage>
</organism>
<dbReference type="SUPFAM" id="SSF50998">
    <property type="entry name" value="Quinoprotein alcohol dehydrogenase-like"/>
    <property type="match status" value="1"/>
</dbReference>
<dbReference type="InterPro" id="IPR018391">
    <property type="entry name" value="PQQ_b-propeller_rpt"/>
</dbReference>
<evidence type="ECO:0000256" key="2">
    <source>
        <dbReference type="ARBA" id="ARBA00008156"/>
    </source>
</evidence>
<feature type="domain" description="Pyrrolo-quinoline quinone repeat" evidence="5">
    <location>
        <begin position="75"/>
        <end position="329"/>
    </location>
</feature>
<dbReference type="InterPro" id="IPR011047">
    <property type="entry name" value="Quinoprotein_ADH-like_sf"/>
</dbReference>
<keyword evidence="4" id="KW-0732">Signal</keyword>
<evidence type="ECO:0000313" key="7">
    <source>
        <dbReference type="Proteomes" id="UP000292120"/>
    </source>
</evidence>
<feature type="signal peptide" evidence="4">
    <location>
        <begin position="1"/>
        <end position="44"/>
    </location>
</feature>
<evidence type="ECO:0000256" key="3">
    <source>
        <dbReference type="ARBA" id="ARBA00023002"/>
    </source>
</evidence>
<gene>
    <name evidence="6" type="ORF">EYS42_09690</name>
</gene>
<dbReference type="OrthoDB" id="9794322at2"/>
<evidence type="ECO:0000256" key="1">
    <source>
        <dbReference type="ARBA" id="ARBA00001931"/>
    </source>
</evidence>
<sequence>MPARHHPNLLASLCRPWWGMAPMSTAVSMLLSLLAAALPHPAEAATVRCTDTIAAEAQVLNNGFGFNPSNTRHVLTGLHSGNVGRLQLARTHVAVGSQEKKGVPAVTDQVVYFSEGRDFVAANRRTGCEYWRQSADKRSTALVGGNAVRSSAIYHLPAHNGRKALVMGGDFYGTFYALDAQTGQLVWKAFLGTDTSRHFITGSPVVHQGTMFVPVATKEVITTVLDVLSACCSSHGMLQALDPYTGKIKWTYHTTANAVYDAKLGFKGPNGVSLWGTPTIDAARNAVVIGTAQNLSPPTTANSDAVISLDMSTGKVRWVFQATAKDTWNAACLMPKGLDGHCAVPGGKDLDFGAPPILATLPDGTQAIVAGSKNGVVYSLNPDTGALNWQQRLGVGSTLGGIHWGMAIDRQRVYAAVTDLWVNKLARLNVSNLIAAPGTLGADIHEEVGARPGIYALDLRTGERVWERHDTHESDGVRYNSMYSAALSVTNDVLFAGSLNGIVRALSTQDGQELWRADTAVATLDVHGVPGQGGSIDSAGPVPAGTDLYVNSGYKSFGGKNAYQAGEGNTLFVFRLP</sequence>
<dbReference type="PANTHER" id="PTHR32303">
    <property type="entry name" value="QUINOPROTEIN ALCOHOL DEHYDROGENASE (CYTOCHROME C)"/>
    <property type="match status" value="1"/>
</dbReference>
<keyword evidence="3" id="KW-0560">Oxidoreductase</keyword>
<dbReference type="Pfam" id="PF01011">
    <property type="entry name" value="PQQ"/>
    <property type="match status" value="1"/>
</dbReference>
<dbReference type="InterPro" id="IPR002372">
    <property type="entry name" value="PQQ_rpt_dom"/>
</dbReference>
<comment type="cofactor">
    <cofactor evidence="1">
        <name>pyrroloquinoline quinone</name>
        <dbReference type="ChEBI" id="CHEBI:58442"/>
    </cofactor>
</comment>
<dbReference type="EMBL" id="SIXI01000003">
    <property type="protein sequence ID" value="TBO31489.1"/>
    <property type="molecule type" value="Genomic_DNA"/>
</dbReference>
<evidence type="ECO:0000256" key="4">
    <source>
        <dbReference type="SAM" id="SignalP"/>
    </source>
</evidence>
<evidence type="ECO:0000259" key="5">
    <source>
        <dbReference type="Pfam" id="PF01011"/>
    </source>
</evidence>
<dbReference type="Gene3D" id="2.40.128.630">
    <property type="match status" value="1"/>
</dbReference>
<dbReference type="Gene3D" id="2.140.10.10">
    <property type="entry name" value="Quinoprotein alcohol dehydrogenase-like superfamily"/>
    <property type="match status" value="1"/>
</dbReference>
<protein>
    <recommendedName>
        <fullName evidence="5">Pyrrolo-quinoline quinone repeat domain-containing protein</fullName>
    </recommendedName>
</protein>
<proteinExistence type="inferred from homology"/>
<dbReference type="SMART" id="SM00564">
    <property type="entry name" value="PQQ"/>
    <property type="match status" value="7"/>
</dbReference>
<dbReference type="GO" id="GO:0016491">
    <property type="term" value="F:oxidoreductase activity"/>
    <property type="evidence" value="ECO:0007669"/>
    <property type="project" value="UniProtKB-KW"/>
</dbReference>
<dbReference type="Proteomes" id="UP000292120">
    <property type="component" value="Unassembled WGS sequence"/>
</dbReference>
<accession>A0A4Q9H517</accession>
<dbReference type="AlphaFoldDB" id="A0A4Q9H517"/>
<comment type="similarity">
    <text evidence="2">Belongs to the bacterial PQQ dehydrogenase family.</text>
</comment>